<keyword evidence="4 9" id="KW-0547">Nucleotide-binding</keyword>
<evidence type="ECO:0000259" key="10">
    <source>
        <dbReference type="PROSITE" id="PS50011"/>
    </source>
</evidence>
<dbReference type="PROSITE" id="PS00107">
    <property type="entry name" value="PROTEIN_KINASE_ATP"/>
    <property type="match status" value="1"/>
</dbReference>
<evidence type="ECO:0000256" key="9">
    <source>
        <dbReference type="PROSITE-ProRule" id="PRU10141"/>
    </source>
</evidence>
<dbReference type="GO" id="GO:0004674">
    <property type="term" value="F:protein serine/threonine kinase activity"/>
    <property type="evidence" value="ECO:0007669"/>
    <property type="project" value="UniProtKB-KW"/>
</dbReference>
<evidence type="ECO:0000256" key="8">
    <source>
        <dbReference type="ARBA" id="ARBA00048679"/>
    </source>
</evidence>
<dbReference type="EMBL" id="KZ270671">
    <property type="protein sequence ID" value="OZC05608.1"/>
    <property type="molecule type" value="Genomic_DNA"/>
</dbReference>
<dbReference type="PROSITE" id="PS50011">
    <property type="entry name" value="PROTEIN_KINASE_DOM"/>
    <property type="match status" value="1"/>
</dbReference>
<keyword evidence="5" id="KW-0418">Kinase</keyword>
<proteinExistence type="predicted"/>
<organism evidence="11 12">
    <name type="scientific">Onchocerca flexuosa</name>
    <dbReference type="NCBI Taxonomy" id="387005"/>
    <lineage>
        <taxon>Eukaryota</taxon>
        <taxon>Metazoa</taxon>
        <taxon>Ecdysozoa</taxon>
        <taxon>Nematoda</taxon>
        <taxon>Chromadorea</taxon>
        <taxon>Rhabditida</taxon>
        <taxon>Spirurina</taxon>
        <taxon>Spiruromorpha</taxon>
        <taxon>Filarioidea</taxon>
        <taxon>Onchocercidae</taxon>
        <taxon>Onchocerca</taxon>
    </lineage>
</organism>
<dbReference type="AlphaFoldDB" id="A0A238BM71"/>
<sequence length="124" mass="14360">MDDYKKISEVGRGAHSVCWLCKRKNDIFRRKVVIKTMDLEGLTQEKQNAIIRTRPSYASISDEVTLLKRLHHPHIIGYYESFKIEKSFSIVMEYAEGGTVDKMIAERGGIKFLESIVLNYFTQV</sequence>
<name>A0A238BM71_9BILA</name>
<dbReference type="InterPro" id="IPR051131">
    <property type="entry name" value="NEK_Ser/Thr_kinase_NIMA"/>
</dbReference>
<dbReference type="PANTHER" id="PTHR44899">
    <property type="entry name" value="CAMK FAMILY PROTEIN KINASE"/>
    <property type="match status" value="1"/>
</dbReference>
<evidence type="ECO:0000256" key="6">
    <source>
        <dbReference type="ARBA" id="ARBA00022840"/>
    </source>
</evidence>
<keyword evidence="2" id="KW-0723">Serine/threonine-protein kinase</keyword>
<evidence type="ECO:0000256" key="5">
    <source>
        <dbReference type="ARBA" id="ARBA00022777"/>
    </source>
</evidence>
<dbReference type="GO" id="GO:0005524">
    <property type="term" value="F:ATP binding"/>
    <property type="evidence" value="ECO:0007669"/>
    <property type="project" value="UniProtKB-UniRule"/>
</dbReference>
<dbReference type="Proteomes" id="UP000242913">
    <property type="component" value="Unassembled WGS sequence"/>
</dbReference>
<dbReference type="OrthoDB" id="248923at2759"/>
<dbReference type="PANTHER" id="PTHR44899:SF3">
    <property type="entry name" value="SERINE_THREONINE-PROTEIN KINASE NEK1"/>
    <property type="match status" value="1"/>
</dbReference>
<dbReference type="InterPro" id="IPR017441">
    <property type="entry name" value="Protein_kinase_ATP_BS"/>
</dbReference>
<keyword evidence="3" id="KW-0808">Transferase</keyword>
<reference evidence="11 12" key="1">
    <citation type="submission" date="2015-12" db="EMBL/GenBank/DDBJ databases">
        <title>Draft genome of the nematode, Onchocerca flexuosa.</title>
        <authorList>
            <person name="Mitreva M."/>
        </authorList>
    </citation>
    <scope>NUCLEOTIDE SEQUENCE [LARGE SCALE GENOMIC DNA]</scope>
    <source>
        <strain evidence="11">Red Deer</strain>
    </source>
</reference>
<dbReference type="SUPFAM" id="SSF56112">
    <property type="entry name" value="Protein kinase-like (PK-like)"/>
    <property type="match status" value="1"/>
</dbReference>
<evidence type="ECO:0000256" key="7">
    <source>
        <dbReference type="ARBA" id="ARBA00047899"/>
    </source>
</evidence>
<feature type="binding site" evidence="9">
    <location>
        <position position="35"/>
    </location>
    <ligand>
        <name>ATP</name>
        <dbReference type="ChEBI" id="CHEBI:30616"/>
    </ligand>
</feature>
<comment type="catalytic activity">
    <reaction evidence="8">
        <text>L-seryl-[protein] + ATP = O-phospho-L-seryl-[protein] + ADP + H(+)</text>
        <dbReference type="Rhea" id="RHEA:17989"/>
        <dbReference type="Rhea" id="RHEA-COMP:9863"/>
        <dbReference type="Rhea" id="RHEA-COMP:11604"/>
        <dbReference type="ChEBI" id="CHEBI:15378"/>
        <dbReference type="ChEBI" id="CHEBI:29999"/>
        <dbReference type="ChEBI" id="CHEBI:30616"/>
        <dbReference type="ChEBI" id="CHEBI:83421"/>
        <dbReference type="ChEBI" id="CHEBI:456216"/>
        <dbReference type="EC" id="2.7.11.1"/>
    </reaction>
</comment>
<accession>A0A238BM71</accession>
<dbReference type="Pfam" id="PF00069">
    <property type="entry name" value="Pkinase"/>
    <property type="match status" value="1"/>
</dbReference>
<evidence type="ECO:0000313" key="11">
    <source>
        <dbReference type="EMBL" id="OZC05608.1"/>
    </source>
</evidence>
<feature type="domain" description="Protein kinase" evidence="10">
    <location>
        <begin position="4"/>
        <end position="124"/>
    </location>
</feature>
<evidence type="ECO:0000313" key="12">
    <source>
        <dbReference type="Proteomes" id="UP000242913"/>
    </source>
</evidence>
<keyword evidence="6 9" id="KW-0067">ATP-binding</keyword>
<dbReference type="InterPro" id="IPR011009">
    <property type="entry name" value="Kinase-like_dom_sf"/>
</dbReference>
<feature type="non-terminal residue" evidence="11">
    <location>
        <position position="124"/>
    </location>
</feature>
<evidence type="ECO:0000256" key="1">
    <source>
        <dbReference type="ARBA" id="ARBA00012513"/>
    </source>
</evidence>
<dbReference type="InterPro" id="IPR000719">
    <property type="entry name" value="Prot_kinase_dom"/>
</dbReference>
<gene>
    <name evidence="11" type="ORF">X798_07418</name>
</gene>
<dbReference type="Gene3D" id="1.10.510.10">
    <property type="entry name" value="Transferase(Phosphotransferase) domain 1"/>
    <property type="match status" value="1"/>
</dbReference>
<comment type="catalytic activity">
    <reaction evidence="7">
        <text>L-threonyl-[protein] + ATP = O-phospho-L-threonyl-[protein] + ADP + H(+)</text>
        <dbReference type="Rhea" id="RHEA:46608"/>
        <dbReference type="Rhea" id="RHEA-COMP:11060"/>
        <dbReference type="Rhea" id="RHEA-COMP:11605"/>
        <dbReference type="ChEBI" id="CHEBI:15378"/>
        <dbReference type="ChEBI" id="CHEBI:30013"/>
        <dbReference type="ChEBI" id="CHEBI:30616"/>
        <dbReference type="ChEBI" id="CHEBI:61977"/>
        <dbReference type="ChEBI" id="CHEBI:456216"/>
        <dbReference type="EC" id="2.7.11.1"/>
    </reaction>
</comment>
<evidence type="ECO:0000256" key="4">
    <source>
        <dbReference type="ARBA" id="ARBA00022741"/>
    </source>
</evidence>
<evidence type="ECO:0000256" key="3">
    <source>
        <dbReference type="ARBA" id="ARBA00022679"/>
    </source>
</evidence>
<evidence type="ECO:0000256" key="2">
    <source>
        <dbReference type="ARBA" id="ARBA00022527"/>
    </source>
</evidence>
<protein>
    <recommendedName>
        <fullName evidence="1">non-specific serine/threonine protein kinase</fullName>
        <ecNumber evidence="1">2.7.11.1</ecNumber>
    </recommendedName>
</protein>
<keyword evidence="12" id="KW-1185">Reference proteome</keyword>
<dbReference type="EC" id="2.7.11.1" evidence="1"/>